<proteinExistence type="predicted"/>
<dbReference type="OrthoDB" id="2501965at2759"/>
<dbReference type="Proteomes" id="UP000886653">
    <property type="component" value="Unassembled WGS sequence"/>
</dbReference>
<keyword evidence="2" id="KW-1185">Reference proteome</keyword>
<gene>
    <name evidence="1" type="ORF">CROQUDRAFT_671352</name>
</gene>
<comment type="caution">
    <text evidence="1">The sequence shown here is derived from an EMBL/GenBank/DDBJ whole genome shotgun (WGS) entry which is preliminary data.</text>
</comment>
<name>A0A9P6NLF2_9BASI</name>
<evidence type="ECO:0000313" key="2">
    <source>
        <dbReference type="Proteomes" id="UP000886653"/>
    </source>
</evidence>
<evidence type="ECO:0000313" key="1">
    <source>
        <dbReference type="EMBL" id="KAG0146163.1"/>
    </source>
</evidence>
<sequence length="622" mass="72738">MSSSHFNLNSQSKVPETTFKVIHDIKSSLAQVLDSLHTPNQTVLLNYFSPPLHRSLRLHPIPISPVKLTKSKQSIINSLLILKQSLLDFNQLILDPIIALNQSEKSNHHLHFPKLFALLRESTRGVTYLINAKVELKQTNEILKLNSNTKFKRKSTYIKPNLIVKEQHDHNKENQNEFNILILIEKVTKEIGLEAFLDSEDLNLLMIVGKVMLIDIEIIKKQDQNKFINVINKCKFSYSFGNEIETRRDELIDIELFENLKNLHLFNESNNDCLEKFGKTLRRLKEFDELIDYSQQIKKNHNLEIDSMIIDEKEKEAGPIDYFMMFRNLINSFWEKYEEDLNILSHSRNEQYTRLPIYGIPISNRTSFELIIGYHFSSTILLKTQSIQELQSKIKSANYSIDTRILSINFNHIDSNFPNLPLFVATFDPPLLLSKSNSLEIFRIFKNYNHSNTTTNLIMNQNDPNDPILNLDDLLVTESLSNKIDSNQLSKLICKDKWRNDQFSHKFEFQPKQIYSCTKSHFEQEISECNKPEIGFVTHKIDFNDFKELFQIIKIVKRQAILNEIFQSCFSSRHLNPFKSNHPTLQELLSGIIQNFTLSPFPSPYNKIDHLFFFSKNQMNHL</sequence>
<dbReference type="EMBL" id="MU167265">
    <property type="protein sequence ID" value="KAG0146163.1"/>
    <property type="molecule type" value="Genomic_DNA"/>
</dbReference>
<accession>A0A9P6NLF2</accession>
<reference evidence="1" key="1">
    <citation type="submission" date="2013-11" db="EMBL/GenBank/DDBJ databases">
        <title>Genome sequence of the fusiform rust pathogen reveals effectors for host alternation and coevolution with pine.</title>
        <authorList>
            <consortium name="DOE Joint Genome Institute"/>
            <person name="Smith K."/>
            <person name="Pendleton A."/>
            <person name="Kubisiak T."/>
            <person name="Anderson C."/>
            <person name="Salamov A."/>
            <person name="Aerts A."/>
            <person name="Riley R."/>
            <person name="Clum A."/>
            <person name="Lindquist E."/>
            <person name="Ence D."/>
            <person name="Campbell M."/>
            <person name="Kronenberg Z."/>
            <person name="Feau N."/>
            <person name="Dhillon B."/>
            <person name="Hamelin R."/>
            <person name="Burleigh J."/>
            <person name="Smith J."/>
            <person name="Yandell M."/>
            <person name="Nelson C."/>
            <person name="Grigoriev I."/>
            <person name="Davis J."/>
        </authorList>
    </citation>
    <scope>NUCLEOTIDE SEQUENCE</scope>
    <source>
        <strain evidence="1">G11</strain>
    </source>
</reference>
<dbReference type="AlphaFoldDB" id="A0A9P6NLF2"/>
<protein>
    <submittedName>
        <fullName evidence="1">Uncharacterized protein</fullName>
    </submittedName>
</protein>
<organism evidence="1 2">
    <name type="scientific">Cronartium quercuum f. sp. fusiforme G11</name>
    <dbReference type="NCBI Taxonomy" id="708437"/>
    <lineage>
        <taxon>Eukaryota</taxon>
        <taxon>Fungi</taxon>
        <taxon>Dikarya</taxon>
        <taxon>Basidiomycota</taxon>
        <taxon>Pucciniomycotina</taxon>
        <taxon>Pucciniomycetes</taxon>
        <taxon>Pucciniales</taxon>
        <taxon>Coleosporiaceae</taxon>
        <taxon>Cronartium</taxon>
    </lineage>
</organism>